<dbReference type="AlphaFoldDB" id="A0A9W9R1E7"/>
<proteinExistence type="predicted"/>
<comment type="caution">
    <text evidence="6">The sequence shown here is derived from an EMBL/GenBank/DDBJ whole genome shotgun (WGS) entry which is preliminary data.</text>
</comment>
<evidence type="ECO:0000256" key="2">
    <source>
        <dbReference type="ARBA" id="ARBA00023002"/>
    </source>
</evidence>
<keyword evidence="1" id="KW-0479">Metal-binding</keyword>
<dbReference type="PANTHER" id="PTHR11474">
    <property type="entry name" value="TYROSINASE FAMILY MEMBER"/>
    <property type="match status" value="1"/>
</dbReference>
<dbReference type="EMBL" id="JAPZBQ010000001">
    <property type="protein sequence ID" value="KAJ5351963.1"/>
    <property type="molecule type" value="Genomic_DNA"/>
</dbReference>
<accession>A0A9W9R1E7</accession>
<organism evidence="6 7">
    <name type="scientific">Penicillium brevicompactum</name>
    <dbReference type="NCBI Taxonomy" id="5074"/>
    <lineage>
        <taxon>Eukaryota</taxon>
        <taxon>Fungi</taxon>
        <taxon>Dikarya</taxon>
        <taxon>Ascomycota</taxon>
        <taxon>Pezizomycotina</taxon>
        <taxon>Eurotiomycetes</taxon>
        <taxon>Eurotiomycetidae</taxon>
        <taxon>Eurotiales</taxon>
        <taxon>Aspergillaceae</taxon>
        <taxon>Penicillium</taxon>
    </lineage>
</organism>
<feature type="signal peptide" evidence="4">
    <location>
        <begin position="1"/>
        <end position="18"/>
    </location>
</feature>
<dbReference type="Proteomes" id="UP001147695">
    <property type="component" value="Unassembled WGS sequence"/>
</dbReference>
<evidence type="ECO:0000256" key="1">
    <source>
        <dbReference type="ARBA" id="ARBA00022723"/>
    </source>
</evidence>
<reference evidence="6" key="1">
    <citation type="submission" date="2022-12" db="EMBL/GenBank/DDBJ databases">
        <authorList>
            <person name="Petersen C."/>
        </authorList>
    </citation>
    <scope>NUCLEOTIDE SEQUENCE</scope>
    <source>
        <strain evidence="6">IBT 35673</strain>
    </source>
</reference>
<dbReference type="Pfam" id="PF00264">
    <property type="entry name" value="Tyrosinase"/>
    <property type="match status" value="1"/>
</dbReference>
<dbReference type="SUPFAM" id="SSF48056">
    <property type="entry name" value="Di-copper centre-containing domain"/>
    <property type="match status" value="1"/>
</dbReference>
<evidence type="ECO:0000313" key="6">
    <source>
        <dbReference type="EMBL" id="KAJ5351963.1"/>
    </source>
</evidence>
<keyword evidence="4" id="KW-0732">Signal</keyword>
<sequence>MLLTIHTLFMSIIGGIQLMMCPVESPAPGQCSPEQVTTRQEWSELTANERLDYIDAVKCMNRLPPKLATSLYPGVHNRREDFVATHINYTTHIHASGIFLGWHRHFIWLWEQALRNECQYTGSLPYWNWALWASDMTTSPLFDGSNTSLGSDGEPDPTQIVPGVAGLGLPQGNGGGCVHSGPFADLEIHLGPFHFPKNHQLPENAFADNPRCLTRNINNHVSRLYMNQTVVDRLLASRDIVDFQHTIDHGPIESPSQKRGPHPSTHISLGMDLEDLFASPQDPSFMLHHGMVDRMWTMWQAADERDRRWALNGTGLLNNPPTAPLITLESWVEFGALDEPKQLRKLMDPLAAPYCYRYS</sequence>
<protein>
    <recommendedName>
        <fullName evidence="5">Tyrosinase copper-binding domain-containing protein</fullName>
    </recommendedName>
</protein>
<dbReference type="InterPro" id="IPR002227">
    <property type="entry name" value="Tyrosinase_Cu-bd"/>
</dbReference>
<evidence type="ECO:0000313" key="7">
    <source>
        <dbReference type="Proteomes" id="UP001147695"/>
    </source>
</evidence>
<evidence type="ECO:0000256" key="3">
    <source>
        <dbReference type="ARBA" id="ARBA00023008"/>
    </source>
</evidence>
<evidence type="ECO:0000256" key="4">
    <source>
        <dbReference type="SAM" id="SignalP"/>
    </source>
</evidence>
<name>A0A9W9R1E7_PENBR</name>
<dbReference type="PANTHER" id="PTHR11474:SF125">
    <property type="entry name" value="N-ACETYL-6-HYDROXYTRYPTOPHAN OXIDASE IVOB-RELATED"/>
    <property type="match status" value="1"/>
</dbReference>
<keyword evidence="3" id="KW-0186">Copper</keyword>
<evidence type="ECO:0000259" key="5">
    <source>
        <dbReference type="PROSITE" id="PS00498"/>
    </source>
</evidence>
<dbReference type="GO" id="GO:0016491">
    <property type="term" value="F:oxidoreductase activity"/>
    <property type="evidence" value="ECO:0007669"/>
    <property type="project" value="UniProtKB-KW"/>
</dbReference>
<dbReference type="PRINTS" id="PR00092">
    <property type="entry name" value="TYROSINASE"/>
</dbReference>
<feature type="domain" description="Tyrosinase copper-binding" evidence="5">
    <location>
        <begin position="282"/>
        <end position="293"/>
    </location>
</feature>
<feature type="chain" id="PRO_5040884212" description="Tyrosinase copper-binding domain-containing protein" evidence="4">
    <location>
        <begin position="19"/>
        <end position="359"/>
    </location>
</feature>
<reference evidence="6" key="2">
    <citation type="journal article" date="2023" name="IMA Fungus">
        <title>Comparative genomic study of the Penicillium genus elucidates a diverse pangenome and 15 lateral gene transfer events.</title>
        <authorList>
            <person name="Petersen C."/>
            <person name="Sorensen T."/>
            <person name="Nielsen M.R."/>
            <person name="Sondergaard T.E."/>
            <person name="Sorensen J.L."/>
            <person name="Fitzpatrick D.A."/>
            <person name="Frisvad J.C."/>
            <person name="Nielsen K.L."/>
        </authorList>
    </citation>
    <scope>NUCLEOTIDE SEQUENCE</scope>
    <source>
        <strain evidence="6">IBT 35673</strain>
    </source>
</reference>
<dbReference type="PROSITE" id="PS00498">
    <property type="entry name" value="TYROSINASE_2"/>
    <property type="match status" value="1"/>
</dbReference>
<dbReference type="Gene3D" id="1.10.1280.10">
    <property type="entry name" value="Di-copper center containing domain from catechol oxidase"/>
    <property type="match status" value="1"/>
</dbReference>
<keyword evidence="2" id="KW-0560">Oxidoreductase</keyword>
<dbReference type="InterPro" id="IPR008922">
    <property type="entry name" value="Di-copper_centre_dom_sf"/>
</dbReference>
<dbReference type="InterPro" id="IPR050316">
    <property type="entry name" value="Tyrosinase/Hemocyanin"/>
</dbReference>
<gene>
    <name evidence="6" type="ORF">N7452_000937</name>
</gene>
<dbReference type="GO" id="GO:0046872">
    <property type="term" value="F:metal ion binding"/>
    <property type="evidence" value="ECO:0007669"/>
    <property type="project" value="UniProtKB-KW"/>
</dbReference>